<organism evidence="2 3">
    <name type="scientific">Xenorhabdus griffiniae</name>
    <dbReference type="NCBI Taxonomy" id="351672"/>
    <lineage>
        <taxon>Bacteria</taxon>
        <taxon>Pseudomonadati</taxon>
        <taxon>Pseudomonadota</taxon>
        <taxon>Gammaproteobacteria</taxon>
        <taxon>Enterobacterales</taxon>
        <taxon>Morganellaceae</taxon>
        <taxon>Xenorhabdus</taxon>
    </lineage>
</organism>
<evidence type="ECO:0000259" key="1">
    <source>
        <dbReference type="Pfam" id="PF00881"/>
    </source>
</evidence>
<reference evidence="2 3" key="1">
    <citation type="journal article" date="2023" name="Access Microbiol">
        <title>The genome of a steinernematid-associated Pseudomonas piscis bacterium encodes the biosynthesis of insect toxins.</title>
        <authorList>
            <person name="Awori R.M."/>
            <person name="Hendre P."/>
            <person name="Amugune N.O."/>
        </authorList>
    </citation>
    <scope>NUCLEOTIDE SEQUENCE [LARGE SCALE GENOMIC DNA]</scope>
    <source>
        <strain evidence="2 3">97</strain>
    </source>
</reference>
<accession>A0ABY9XFB6</accession>
<dbReference type="Gene3D" id="3.40.109.10">
    <property type="entry name" value="NADH Oxidase"/>
    <property type="match status" value="1"/>
</dbReference>
<dbReference type="RefSeq" id="WP_189760734.1">
    <property type="nucleotide sequence ID" value="NZ_CAWPOC010000005.1"/>
</dbReference>
<dbReference type="PANTHER" id="PTHR43745:SF2">
    <property type="entry name" value="NITROREDUCTASE MJ1384-RELATED"/>
    <property type="match status" value="1"/>
</dbReference>
<dbReference type="GeneID" id="88856982"/>
<proteinExistence type="predicted"/>
<dbReference type="InterPro" id="IPR020051">
    <property type="entry name" value="SagB-type_dehydrogenase"/>
</dbReference>
<keyword evidence="3" id="KW-1185">Reference proteome</keyword>
<evidence type="ECO:0000313" key="2">
    <source>
        <dbReference type="EMBL" id="WNH01209.1"/>
    </source>
</evidence>
<dbReference type="PANTHER" id="PTHR43745">
    <property type="entry name" value="NITROREDUCTASE MJ1384-RELATED"/>
    <property type="match status" value="1"/>
</dbReference>
<dbReference type="InterPro" id="IPR029479">
    <property type="entry name" value="Nitroreductase"/>
</dbReference>
<evidence type="ECO:0000313" key="3">
    <source>
        <dbReference type="Proteomes" id="UP001300348"/>
    </source>
</evidence>
<dbReference type="InterPro" id="IPR000415">
    <property type="entry name" value="Nitroreductase-like"/>
</dbReference>
<dbReference type="CDD" id="cd02142">
    <property type="entry name" value="McbC_SagB-like_oxidoreductase"/>
    <property type="match status" value="1"/>
</dbReference>
<dbReference type="NCBIfam" id="TIGR03605">
    <property type="entry name" value="antibiot_sagB"/>
    <property type="match status" value="1"/>
</dbReference>
<dbReference type="Proteomes" id="UP001300348">
    <property type="component" value="Chromosome"/>
</dbReference>
<dbReference type="EMBL" id="CP133647">
    <property type="protein sequence ID" value="WNH01209.1"/>
    <property type="molecule type" value="Genomic_DNA"/>
</dbReference>
<gene>
    <name evidence="2" type="ORF">QL112_015455</name>
</gene>
<dbReference type="SUPFAM" id="SSF55469">
    <property type="entry name" value="FMN-dependent nitroreductase-like"/>
    <property type="match status" value="1"/>
</dbReference>
<feature type="domain" description="Nitroreductase" evidence="1">
    <location>
        <begin position="72"/>
        <end position="253"/>
    </location>
</feature>
<protein>
    <submittedName>
        <fullName evidence="2">SagB/ThcOx family dehydrogenase</fullName>
    </submittedName>
</protein>
<name>A0ABY9XFB6_9GAMM</name>
<dbReference type="InterPro" id="IPR052544">
    <property type="entry name" value="Bacteriocin_Proc_Enz"/>
</dbReference>
<sequence length="257" mass="28815">MSSQSVDRNDVSDDRFPKHSKASLAFHFISSFGHLYEPSSPFEDLIFESKRNNVKTDYSPYDARLSDFSKTLRSRQSARRFGQIPLTLHDLLDILWCANGIIHDSPVGLCRTAPSAGGLFPVSSLVLCREVEDLPMAAFTYDPLTTQLIENKEISLPSDFSLLFHTHHIDYSSASAIIMWVGKLLKICPKYGDRGYRYILLETGHIAQNACLAATKMSVPHIVIGGFDDEFCASTLRLDFPWECVLYAMVLGKKIEG</sequence>
<dbReference type="Pfam" id="PF00881">
    <property type="entry name" value="Nitroreductase"/>
    <property type="match status" value="1"/>
</dbReference>